<keyword evidence="2" id="KW-1185">Reference proteome</keyword>
<evidence type="ECO:0000313" key="1">
    <source>
        <dbReference type="EMBL" id="MBB6034041.1"/>
    </source>
</evidence>
<dbReference type="AlphaFoldDB" id="A0A841F9Y3"/>
<gene>
    <name evidence="1" type="ORF">HNR73_001891</name>
</gene>
<protein>
    <submittedName>
        <fullName evidence="1">Uncharacterized protein</fullName>
    </submittedName>
</protein>
<dbReference type="Proteomes" id="UP000548476">
    <property type="component" value="Unassembled WGS sequence"/>
</dbReference>
<dbReference type="EMBL" id="JACHGT010000004">
    <property type="protein sequence ID" value="MBB6034041.1"/>
    <property type="molecule type" value="Genomic_DNA"/>
</dbReference>
<dbReference type="RefSeq" id="WP_239122439.1">
    <property type="nucleotide sequence ID" value="NZ_BONT01000119.1"/>
</dbReference>
<organism evidence="1 2">
    <name type="scientific">Phytomonospora endophytica</name>
    <dbReference type="NCBI Taxonomy" id="714109"/>
    <lineage>
        <taxon>Bacteria</taxon>
        <taxon>Bacillati</taxon>
        <taxon>Actinomycetota</taxon>
        <taxon>Actinomycetes</taxon>
        <taxon>Micromonosporales</taxon>
        <taxon>Micromonosporaceae</taxon>
        <taxon>Phytomonospora</taxon>
    </lineage>
</organism>
<name>A0A841F9Y3_9ACTN</name>
<proteinExistence type="predicted"/>
<sequence length="77" mass="7962">MDPTKGKSVTLTGTVEAGVEHGCLVLNANGQVYSLFGGDRAVLVAGAQVEVTGHEAPNVMSFCQQGTPFQVETARAL</sequence>
<reference evidence="1 2" key="1">
    <citation type="submission" date="2020-08" db="EMBL/GenBank/DDBJ databases">
        <title>Genomic Encyclopedia of Type Strains, Phase IV (KMG-IV): sequencing the most valuable type-strain genomes for metagenomic binning, comparative biology and taxonomic classification.</title>
        <authorList>
            <person name="Goeker M."/>
        </authorList>
    </citation>
    <scope>NUCLEOTIDE SEQUENCE [LARGE SCALE GENOMIC DNA]</scope>
    <source>
        <strain evidence="1 2">YIM 65646</strain>
    </source>
</reference>
<comment type="caution">
    <text evidence="1">The sequence shown here is derived from an EMBL/GenBank/DDBJ whole genome shotgun (WGS) entry which is preliminary data.</text>
</comment>
<evidence type="ECO:0000313" key="2">
    <source>
        <dbReference type="Proteomes" id="UP000548476"/>
    </source>
</evidence>
<accession>A0A841F9Y3</accession>